<organism evidence="1 2">
    <name type="scientific">Paenimyroides aestuarii</name>
    <dbReference type="NCBI Taxonomy" id="2968490"/>
    <lineage>
        <taxon>Bacteria</taxon>
        <taxon>Pseudomonadati</taxon>
        <taxon>Bacteroidota</taxon>
        <taxon>Flavobacteriia</taxon>
        <taxon>Flavobacteriales</taxon>
        <taxon>Flavobacteriaceae</taxon>
        <taxon>Paenimyroides</taxon>
    </lineage>
</organism>
<dbReference type="Proteomes" id="UP001317001">
    <property type="component" value="Chromosome"/>
</dbReference>
<protein>
    <submittedName>
        <fullName evidence="1">Uncharacterized protein</fullName>
    </submittedName>
</protein>
<sequence length="62" mass="7489">MTERLIHTIKILEKVSFNKDLFIKEFTKAINFLLPFEIDQLKEWIIDYTKNKTEFEEVLALV</sequence>
<name>A0ABY5NQ36_9FLAO</name>
<dbReference type="RefSeq" id="WP_257498558.1">
    <property type="nucleotide sequence ID" value="NZ_CP102382.1"/>
</dbReference>
<evidence type="ECO:0000313" key="1">
    <source>
        <dbReference type="EMBL" id="UUV20655.1"/>
    </source>
</evidence>
<dbReference type="EMBL" id="CP102382">
    <property type="protein sequence ID" value="UUV20655.1"/>
    <property type="molecule type" value="Genomic_DNA"/>
</dbReference>
<gene>
    <name evidence="1" type="ORF">NPX36_09890</name>
</gene>
<evidence type="ECO:0000313" key="2">
    <source>
        <dbReference type="Proteomes" id="UP001317001"/>
    </source>
</evidence>
<reference evidence="1 2" key="1">
    <citation type="submission" date="2022-08" db="EMBL/GenBank/DDBJ databases">
        <title>Myroides zhujiangensis sp. nov., a novel bacterium isolated from sediment in the Pearl River Estuary.</title>
        <authorList>
            <person name="Cui L."/>
        </authorList>
    </citation>
    <scope>NUCLEOTIDE SEQUENCE [LARGE SCALE GENOMIC DNA]</scope>
    <source>
        <strain evidence="1 2">SCSIO 72103</strain>
    </source>
</reference>
<accession>A0ABY5NQ36</accession>
<proteinExistence type="predicted"/>
<keyword evidence="2" id="KW-1185">Reference proteome</keyword>